<keyword evidence="2" id="KW-1185">Reference proteome</keyword>
<accession>A0AAD7AFX1</accession>
<name>A0AAD7AFX1_9AGAR</name>
<evidence type="ECO:0000313" key="2">
    <source>
        <dbReference type="Proteomes" id="UP001218218"/>
    </source>
</evidence>
<dbReference type="AlphaFoldDB" id="A0AAD7AFX1"/>
<dbReference type="Proteomes" id="UP001218218">
    <property type="component" value="Unassembled WGS sequence"/>
</dbReference>
<comment type="caution">
    <text evidence="1">The sequence shown here is derived from an EMBL/GenBank/DDBJ whole genome shotgun (WGS) entry which is preliminary data.</text>
</comment>
<sequence length="264" mass="28961">MLVGLCLSSAQIRDLGRHGMHSATATPHRRCWLLLGASVERSTVHSFGSIWIVLQAKLVYEVSPGVHQARAEQVGAEAAFCCGEAKTKDVERHHKGRNSICDRLCFTPLSSLFLSSSLSPSLSSTIFTLQLMDISRVDRQKWLERGLKRGAWRIGRRLALSVFSFSFPTSPLDFFGVLESSMTLGSTAIQKQSWSKDVVLETGPGFTPSGSQLSGRSLLTEVPQPIPLPAHGLCSRNDSDCLLKAHAQGKALCILYFPTFLFIE</sequence>
<organism evidence="1 2">
    <name type="scientific">Mycena albidolilacea</name>
    <dbReference type="NCBI Taxonomy" id="1033008"/>
    <lineage>
        <taxon>Eukaryota</taxon>
        <taxon>Fungi</taxon>
        <taxon>Dikarya</taxon>
        <taxon>Basidiomycota</taxon>
        <taxon>Agaricomycotina</taxon>
        <taxon>Agaricomycetes</taxon>
        <taxon>Agaricomycetidae</taxon>
        <taxon>Agaricales</taxon>
        <taxon>Marasmiineae</taxon>
        <taxon>Mycenaceae</taxon>
        <taxon>Mycena</taxon>
    </lineage>
</organism>
<reference evidence="1" key="1">
    <citation type="submission" date="2023-03" db="EMBL/GenBank/DDBJ databases">
        <title>Massive genome expansion in bonnet fungi (Mycena s.s.) driven by repeated elements and novel gene families across ecological guilds.</title>
        <authorList>
            <consortium name="Lawrence Berkeley National Laboratory"/>
            <person name="Harder C.B."/>
            <person name="Miyauchi S."/>
            <person name="Viragh M."/>
            <person name="Kuo A."/>
            <person name="Thoen E."/>
            <person name="Andreopoulos B."/>
            <person name="Lu D."/>
            <person name="Skrede I."/>
            <person name="Drula E."/>
            <person name="Henrissat B."/>
            <person name="Morin E."/>
            <person name="Kohler A."/>
            <person name="Barry K."/>
            <person name="LaButti K."/>
            <person name="Morin E."/>
            <person name="Salamov A."/>
            <person name="Lipzen A."/>
            <person name="Mereny Z."/>
            <person name="Hegedus B."/>
            <person name="Baldrian P."/>
            <person name="Stursova M."/>
            <person name="Weitz H."/>
            <person name="Taylor A."/>
            <person name="Grigoriev I.V."/>
            <person name="Nagy L.G."/>
            <person name="Martin F."/>
            <person name="Kauserud H."/>
        </authorList>
    </citation>
    <scope>NUCLEOTIDE SEQUENCE</scope>
    <source>
        <strain evidence="1">CBHHK002</strain>
    </source>
</reference>
<protein>
    <submittedName>
        <fullName evidence="1">Uncharacterized protein</fullName>
    </submittedName>
</protein>
<evidence type="ECO:0000313" key="1">
    <source>
        <dbReference type="EMBL" id="KAJ7356783.1"/>
    </source>
</evidence>
<gene>
    <name evidence="1" type="ORF">DFH08DRAFT_465293</name>
</gene>
<dbReference type="EMBL" id="JARIHO010000008">
    <property type="protein sequence ID" value="KAJ7356783.1"/>
    <property type="molecule type" value="Genomic_DNA"/>
</dbReference>
<proteinExistence type="predicted"/>